<dbReference type="GO" id="GO:0015920">
    <property type="term" value="P:lipopolysaccharide transport"/>
    <property type="evidence" value="ECO:0007669"/>
    <property type="project" value="TreeGrafter"/>
</dbReference>
<evidence type="ECO:0000313" key="11">
    <source>
        <dbReference type="Proteomes" id="UP000196027"/>
    </source>
</evidence>
<dbReference type="PANTHER" id="PTHR33529:SF2">
    <property type="entry name" value="LIPOPOLYSACCHARIDE EXPORT SYSTEM PERMEASE PROTEIN LPTG"/>
    <property type="match status" value="1"/>
</dbReference>
<reference evidence="10 11" key="1">
    <citation type="submission" date="2017-05" db="EMBL/GenBank/DDBJ databases">
        <title>Genomic insights into alkan degradation activity of Oleiphilus messinensis.</title>
        <authorList>
            <person name="Kozyavkin S.A."/>
            <person name="Slesarev A.I."/>
            <person name="Golyshin P.N."/>
            <person name="Korzhenkov A."/>
            <person name="Golyshina O.N."/>
            <person name="Toshchakov S.V."/>
        </authorList>
    </citation>
    <scope>NUCLEOTIDE SEQUENCE [LARGE SCALE GENOMIC DNA]</scope>
    <source>
        <strain evidence="10 11">ME102</strain>
    </source>
</reference>
<evidence type="ECO:0000256" key="7">
    <source>
        <dbReference type="ARBA" id="ARBA00023136"/>
    </source>
</evidence>
<evidence type="ECO:0000256" key="9">
    <source>
        <dbReference type="SAM" id="Phobius"/>
    </source>
</evidence>
<comment type="similarity">
    <text evidence="3">Belongs to the LptF/LptG family.</text>
</comment>
<feature type="transmembrane region" description="Helical" evidence="9">
    <location>
        <begin position="12"/>
        <end position="34"/>
    </location>
</feature>
<dbReference type="EMBL" id="CP021425">
    <property type="protein sequence ID" value="ARU57615.1"/>
    <property type="molecule type" value="Genomic_DNA"/>
</dbReference>
<dbReference type="InterPro" id="IPR030923">
    <property type="entry name" value="LptG"/>
</dbReference>
<keyword evidence="6 9" id="KW-1133">Transmembrane helix</keyword>
<evidence type="ECO:0000256" key="4">
    <source>
        <dbReference type="ARBA" id="ARBA00022475"/>
    </source>
</evidence>
<dbReference type="GO" id="GO:0055085">
    <property type="term" value="P:transmembrane transport"/>
    <property type="evidence" value="ECO:0007669"/>
    <property type="project" value="InterPro"/>
</dbReference>
<feature type="transmembrane region" description="Helical" evidence="9">
    <location>
        <begin position="272"/>
        <end position="291"/>
    </location>
</feature>
<comment type="subcellular location">
    <subcellularLocation>
        <location evidence="2">Cell membrane</location>
        <topology evidence="2">Multi-pass membrane protein</topology>
    </subcellularLocation>
</comment>
<feature type="transmembrane region" description="Helical" evidence="9">
    <location>
        <begin position="327"/>
        <end position="349"/>
    </location>
</feature>
<keyword evidence="5 9" id="KW-0812">Transmembrane</keyword>
<evidence type="ECO:0000256" key="3">
    <source>
        <dbReference type="ARBA" id="ARBA00007725"/>
    </source>
</evidence>
<sequence length="353" mass="39505">MRKLDRYIVNSVASAMLMVLMVVISLDLVFSFIAELEDLRENYQTLQALMYVVTTLPRRIYDYLPLAAFIGSLIGLGMLANSSELVVVRAAGISVTRIVWSAMKPAVAVVVIGLLLGEFIAPYTERIAQSEKAVAIGGEDRVGTSYGIWHREQDTFMYFNAVEPHGVLHGVTLYEFDKENWLERVTYSKRAIYQGDHWLMEDVEHTALSKESTSKVVLKTERWDTRLSPDVLGVLIVKPDNLSITGLYTYARYLLEQGLNANNYLMSFWKKVLRPLTTAALVLVAISFVFGPLRSVTMGFRIFIGILVGLLFKYIQDLLGPSSLVFGFDPIFATLVPIGVCSILGLFLLRRAG</sequence>
<evidence type="ECO:0000256" key="8">
    <source>
        <dbReference type="ARBA" id="ARBA00026081"/>
    </source>
</evidence>
<feature type="transmembrane region" description="Helical" evidence="9">
    <location>
        <begin position="298"/>
        <end position="315"/>
    </location>
</feature>
<organism evidence="10 11">
    <name type="scientific">Oleiphilus messinensis</name>
    <dbReference type="NCBI Taxonomy" id="141451"/>
    <lineage>
        <taxon>Bacteria</taxon>
        <taxon>Pseudomonadati</taxon>
        <taxon>Pseudomonadota</taxon>
        <taxon>Gammaproteobacteria</taxon>
        <taxon>Oceanospirillales</taxon>
        <taxon>Oleiphilaceae</taxon>
        <taxon>Oleiphilus</taxon>
    </lineage>
</organism>
<gene>
    <name evidence="10" type="ORF">OLMES_3588</name>
</gene>
<dbReference type="PANTHER" id="PTHR33529">
    <property type="entry name" value="SLR0882 PROTEIN-RELATED"/>
    <property type="match status" value="1"/>
</dbReference>
<name>A0A1Y0IDQ0_9GAMM</name>
<feature type="transmembrane region" description="Helical" evidence="9">
    <location>
        <begin position="102"/>
        <end position="121"/>
    </location>
</feature>
<comment type="function">
    <text evidence="1">Part of the ABC transporter complex LptBFG involved in the translocation of lipopolysaccharide (LPS) from the inner membrane to the outer membrane.</text>
</comment>
<dbReference type="RefSeq" id="WP_087462487.1">
    <property type="nucleotide sequence ID" value="NZ_CP021425.1"/>
</dbReference>
<keyword evidence="4" id="KW-1003">Cell membrane</keyword>
<dbReference type="KEGG" id="ome:OLMES_3588"/>
<keyword evidence="11" id="KW-1185">Reference proteome</keyword>
<evidence type="ECO:0000313" key="10">
    <source>
        <dbReference type="EMBL" id="ARU57615.1"/>
    </source>
</evidence>
<evidence type="ECO:0000256" key="5">
    <source>
        <dbReference type="ARBA" id="ARBA00022692"/>
    </source>
</evidence>
<protein>
    <submittedName>
        <fullName evidence="10">Outer membrane lipopolysaccharide export porin</fullName>
    </submittedName>
</protein>
<comment type="subunit">
    <text evidence="8">Component of the lipopolysaccharide transport and assembly complex. The LptBFG transporter is composed of two ATP-binding proteins (LptB) and two transmembrane proteins (LptF and LptG).</text>
</comment>
<feature type="transmembrane region" description="Helical" evidence="9">
    <location>
        <begin position="60"/>
        <end position="81"/>
    </location>
</feature>
<dbReference type="InterPro" id="IPR005495">
    <property type="entry name" value="LptG/LptF_permease"/>
</dbReference>
<dbReference type="Pfam" id="PF03739">
    <property type="entry name" value="LptF_LptG"/>
    <property type="match status" value="1"/>
</dbReference>
<evidence type="ECO:0000256" key="2">
    <source>
        <dbReference type="ARBA" id="ARBA00004651"/>
    </source>
</evidence>
<keyword evidence="7 9" id="KW-0472">Membrane</keyword>
<evidence type="ECO:0000256" key="6">
    <source>
        <dbReference type="ARBA" id="ARBA00022989"/>
    </source>
</evidence>
<dbReference type="OrthoDB" id="9776227at2"/>
<evidence type="ECO:0000256" key="1">
    <source>
        <dbReference type="ARBA" id="ARBA00002265"/>
    </source>
</evidence>
<dbReference type="NCBIfam" id="TIGR04408">
    <property type="entry name" value="LptG_lptG"/>
    <property type="match status" value="1"/>
</dbReference>
<dbReference type="AlphaFoldDB" id="A0A1Y0IDQ0"/>
<proteinExistence type="inferred from homology"/>
<dbReference type="Proteomes" id="UP000196027">
    <property type="component" value="Chromosome"/>
</dbReference>
<accession>A0A1Y0IDQ0</accession>
<dbReference type="GO" id="GO:0043190">
    <property type="term" value="C:ATP-binding cassette (ABC) transporter complex"/>
    <property type="evidence" value="ECO:0007669"/>
    <property type="project" value="InterPro"/>
</dbReference>